<name>A0A6B0U455_IXORI</name>
<proteinExistence type="predicted"/>
<dbReference type="EMBL" id="GIFC01005219">
    <property type="protein sequence ID" value="MXU87302.1"/>
    <property type="molecule type" value="Transcribed_RNA"/>
</dbReference>
<protein>
    <submittedName>
        <fullName evidence="1">Uncharacterized protein</fullName>
    </submittedName>
</protein>
<organism evidence="1">
    <name type="scientific">Ixodes ricinus</name>
    <name type="common">Common tick</name>
    <name type="synonym">Acarus ricinus</name>
    <dbReference type="NCBI Taxonomy" id="34613"/>
    <lineage>
        <taxon>Eukaryota</taxon>
        <taxon>Metazoa</taxon>
        <taxon>Ecdysozoa</taxon>
        <taxon>Arthropoda</taxon>
        <taxon>Chelicerata</taxon>
        <taxon>Arachnida</taxon>
        <taxon>Acari</taxon>
        <taxon>Parasitiformes</taxon>
        <taxon>Ixodida</taxon>
        <taxon>Ixodoidea</taxon>
        <taxon>Ixodidae</taxon>
        <taxon>Ixodinae</taxon>
        <taxon>Ixodes</taxon>
    </lineage>
</organism>
<sequence>MPRVLQQVLFLLHHVRCPPTLYKGLACLLYHTISREPIGTIHDASLANDEAWKAFQLKSKALGSCRIWCANALSASSCALWESRRIKQRVSAVTS</sequence>
<evidence type="ECO:0000313" key="1">
    <source>
        <dbReference type="EMBL" id="MXU87302.1"/>
    </source>
</evidence>
<reference evidence="1" key="1">
    <citation type="submission" date="2019-12" db="EMBL/GenBank/DDBJ databases">
        <title>An insight into the sialome of adult female Ixodes ricinus ticks feeding for 6 days.</title>
        <authorList>
            <person name="Perner J."/>
            <person name="Ribeiro J.M.C."/>
        </authorList>
    </citation>
    <scope>NUCLEOTIDE SEQUENCE</scope>
    <source>
        <strain evidence="1">Semi-engorged</strain>
        <tissue evidence="1">Salivary glands</tissue>
    </source>
</reference>
<dbReference type="AlphaFoldDB" id="A0A6B0U455"/>
<accession>A0A6B0U455</accession>